<dbReference type="Proteomes" id="UP001164305">
    <property type="component" value="Chromosome"/>
</dbReference>
<feature type="transmembrane region" description="Helical" evidence="1">
    <location>
        <begin position="170"/>
        <end position="189"/>
    </location>
</feature>
<accession>A0ABY6G3I8</accession>
<protein>
    <submittedName>
        <fullName evidence="2">DMT family transporter</fullName>
    </submittedName>
</protein>
<feature type="transmembrane region" description="Helical" evidence="1">
    <location>
        <begin position="261"/>
        <end position="280"/>
    </location>
</feature>
<sequence>MTRPASSHHAPLWALPAAMVGGVLGAVQSRINSRLGTDLHDGFTAAAISFGTGLVLLAVIAACSRPLRRDTAAFWRDLRAGDFPIPLALGGLGGAMFVLGQGLSVALIGVALFIVFVVAGQTVTGLVVDRAGLGPGGARPLTVRRLVGAALMVVAVALAMSGGVSASAPWYALALPMVAGIAMGLQQAVNGRVSQHAGSPWVATAANFVVGTAALVAGALVHALVTGHVPGPLPTNPLLYLGGVIGVAFIAMAARLAHPLGVLTLAMATIAGQIVGSVALDAAAPGTGGTLHAATVAGAALTLVAACVTAGVGSRRRTR</sequence>
<name>A0ABY6G3I8_9MICO</name>
<feature type="transmembrane region" description="Helical" evidence="1">
    <location>
        <begin position="83"/>
        <end position="100"/>
    </location>
</feature>
<dbReference type="Pfam" id="PF04657">
    <property type="entry name" value="DMT_YdcZ"/>
    <property type="match status" value="2"/>
</dbReference>
<feature type="transmembrane region" description="Helical" evidence="1">
    <location>
        <begin position="292"/>
        <end position="313"/>
    </location>
</feature>
<dbReference type="PANTHER" id="PTHR34821:SF2">
    <property type="entry name" value="INNER MEMBRANE PROTEIN YDCZ"/>
    <property type="match status" value="1"/>
</dbReference>
<dbReference type="PANTHER" id="PTHR34821">
    <property type="entry name" value="INNER MEMBRANE PROTEIN YDCZ"/>
    <property type="match status" value="1"/>
</dbReference>
<keyword evidence="1" id="KW-0472">Membrane</keyword>
<feature type="transmembrane region" description="Helical" evidence="1">
    <location>
        <begin position="43"/>
        <end position="63"/>
    </location>
</feature>
<gene>
    <name evidence="2" type="ORF">BRM3_04975</name>
</gene>
<reference evidence="2" key="1">
    <citation type="submission" date="2022-10" db="EMBL/GenBank/DDBJ databases">
        <title>Whole-Genome Sequencing of Brachybacterium huguangmaarense BRM-3, Isolated from Betula schmidtii.</title>
        <authorList>
            <person name="Haam D."/>
        </authorList>
    </citation>
    <scope>NUCLEOTIDE SEQUENCE</scope>
    <source>
        <strain evidence="2">BRM-3</strain>
    </source>
</reference>
<feature type="transmembrane region" description="Helical" evidence="1">
    <location>
        <begin position="201"/>
        <end position="225"/>
    </location>
</feature>
<evidence type="ECO:0000256" key="1">
    <source>
        <dbReference type="SAM" id="Phobius"/>
    </source>
</evidence>
<proteinExistence type="predicted"/>
<keyword evidence="1" id="KW-0812">Transmembrane</keyword>
<feature type="transmembrane region" description="Helical" evidence="1">
    <location>
        <begin position="237"/>
        <end position="254"/>
    </location>
</feature>
<keyword evidence="3" id="KW-1185">Reference proteome</keyword>
<evidence type="ECO:0000313" key="3">
    <source>
        <dbReference type="Proteomes" id="UP001164305"/>
    </source>
</evidence>
<feature type="transmembrane region" description="Helical" evidence="1">
    <location>
        <begin position="146"/>
        <end position="164"/>
    </location>
</feature>
<feature type="transmembrane region" description="Helical" evidence="1">
    <location>
        <begin position="12"/>
        <end position="31"/>
    </location>
</feature>
<feature type="transmembrane region" description="Helical" evidence="1">
    <location>
        <begin position="106"/>
        <end position="126"/>
    </location>
</feature>
<dbReference type="InterPro" id="IPR006750">
    <property type="entry name" value="YdcZ"/>
</dbReference>
<organism evidence="2 3">
    <name type="scientific">Brachybacterium huguangmaarense</name>
    <dbReference type="NCBI Taxonomy" id="1652028"/>
    <lineage>
        <taxon>Bacteria</taxon>
        <taxon>Bacillati</taxon>
        <taxon>Actinomycetota</taxon>
        <taxon>Actinomycetes</taxon>
        <taxon>Micrococcales</taxon>
        <taxon>Dermabacteraceae</taxon>
        <taxon>Brachybacterium</taxon>
    </lineage>
</organism>
<dbReference type="EMBL" id="CP107020">
    <property type="protein sequence ID" value="UYG17778.1"/>
    <property type="molecule type" value="Genomic_DNA"/>
</dbReference>
<keyword evidence="1" id="KW-1133">Transmembrane helix</keyword>
<evidence type="ECO:0000313" key="2">
    <source>
        <dbReference type="EMBL" id="UYG17778.1"/>
    </source>
</evidence>
<dbReference type="RefSeq" id="WP_263594986.1">
    <property type="nucleotide sequence ID" value="NZ_CP107020.1"/>
</dbReference>